<dbReference type="RefSeq" id="WP_078502875.1">
    <property type="nucleotide sequence ID" value="NZ_MSZX01000021.1"/>
</dbReference>
<dbReference type="InterPro" id="IPR011990">
    <property type="entry name" value="TPR-like_helical_dom_sf"/>
</dbReference>
<feature type="repeat" description="TPR" evidence="3">
    <location>
        <begin position="170"/>
        <end position="203"/>
    </location>
</feature>
<dbReference type="Proteomes" id="UP000190188">
    <property type="component" value="Unassembled WGS sequence"/>
</dbReference>
<dbReference type="AlphaFoldDB" id="A0A1T2WZX9"/>
<dbReference type="STRING" id="1324314.BVG16_29970"/>
<gene>
    <name evidence="5" type="ORF">BVG16_29970</name>
</gene>
<dbReference type="InterPro" id="IPR019734">
    <property type="entry name" value="TPR_rpt"/>
</dbReference>
<keyword evidence="2 3" id="KW-0802">TPR repeat</keyword>
<name>A0A1T2WZX9_9BACL</name>
<dbReference type="PANTHER" id="PTHR44943">
    <property type="entry name" value="CELLULOSE SYNTHASE OPERON PROTEIN C"/>
    <property type="match status" value="1"/>
</dbReference>
<accession>A0A1T2WZX9</accession>
<dbReference type="OrthoDB" id="2658060at2"/>
<dbReference type="PANTHER" id="PTHR44943:SF8">
    <property type="entry name" value="TPR REPEAT-CONTAINING PROTEIN MJ0263"/>
    <property type="match status" value="1"/>
</dbReference>
<proteinExistence type="predicted"/>
<dbReference type="InterPro" id="IPR051685">
    <property type="entry name" value="Ycf3/AcsC/BcsC/TPR_MFPF"/>
</dbReference>
<dbReference type="SUPFAM" id="SSF48452">
    <property type="entry name" value="TPR-like"/>
    <property type="match status" value="1"/>
</dbReference>
<feature type="transmembrane region" description="Helical" evidence="4">
    <location>
        <begin position="6"/>
        <end position="32"/>
    </location>
</feature>
<keyword evidence="4" id="KW-1133">Transmembrane helix</keyword>
<dbReference type="EMBL" id="MSZX01000021">
    <property type="protein sequence ID" value="OPA73177.1"/>
    <property type="molecule type" value="Genomic_DNA"/>
</dbReference>
<keyword evidence="4" id="KW-0812">Transmembrane</keyword>
<protein>
    <submittedName>
        <fullName evidence="5">Uncharacterized protein</fullName>
    </submittedName>
</protein>
<evidence type="ECO:0000313" key="6">
    <source>
        <dbReference type="Proteomes" id="UP000190188"/>
    </source>
</evidence>
<dbReference type="PROSITE" id="PS50005">
    <property type="entry name" value="TPR"/>
    <property type="match status" value="1"/>
</dbReference>
<dbReference type="PROSITE" id="PS50293">
    <property type="entry name" value="TPR_REGION"/>
    <property type="match status" value="1"/>
</dbReference>
<evidence type="ECO:0000256" key="2">
    <source>
        <dbReference type="ARBA" id="ARBA00022803"/>
    </source>
</evidence>
<keyword evidence="1" id="KW-0677">Repeat</keyword>
<dbReference type="Gene3D" id="1.25.40.10">
    <property type="entry name" value="Tetratricopeptide repeat domain"/>
    <property type="match status" value="1"/>
</dbReference>
<keyword evidence="4" id="KW-0472">Membrane</keyword>
<keyword evidence="6" id="KW-1185">Reference proteome</keyword>
<reference evidence="5 6" key="1">
    <citation type="submission" date="2017-01" db="EMBL/GenBank/DDBJ databases">
        <title>Genome analysis of Paenibacillus selenitrireducens ES3-24.</title>
        <authorList>
            <person name="Xu D."/>
            <person name="Yao R."/>
            <person name="Zheng S."/>
        </authorList>
    </citation>
    <scope>NUCLEOTIDE SEQUENCE [LARGE SCALE GENOMIC DNA]</scope>
    <source>
        <strain evidence="5 6">ES3-24</strain>
    </source>
</reference>
<evidence type="ECO:0000313" key="5">
    <source>
        <dbReference type="EMBL" id="OPA73177.1"/>
    </source>
</evidence>
<evidence type="ECO:0000256" key="4">
    <source>
        <dbReference type="SAM" id="Phobius"/>
    </source>
</evidence>
<dbReference type="Pfam" id="PF13432">
    <property type="entry name" value="TPR_16"/>
    <property type="match status" value="1"/>
</dbReference>
<comment type="caution">
    <text evidence="5">The sequence shown here is derived from an EMBL/GenBank/DDBJ whole genome shotgun (WGS) entry which is preliminary data.</text>
</comment>
<sequence>MLSKFFLFSILLYITRSPIIAIVVFLVILYVLDRRYVGLTPSLFKPFKRMRSMSRLKDELRANPHASSTRFELARIYIQQKKYRDALKELEQIETVMADSADYHFEVGKSHLKLGNTAEGEVFMGKALELNPRVGYGDPYLYLAEAYSPGQPEKAIEMLEKFREVYSSSCEAYYRLGTLYQQLGRTDKAREAFRETLEIYRSLPKYNRRKQRRWVILARMKG</sequence>
<evidence type="ECO:0000256" key="3">
    <source>
        <dbReference type="PROSITE-ProRule" id="PRU00339"/>
    </source>
</evidence>
<dbReference type="SMART" id="SM00028">
    <property type="entry name" value="TPR"/>
    <property type="match status" value="3"/>
</dbReference>
<organism evidence="5 6">
    <name type="scientific">Paenibacillus selenitireducens</name>
    <dbReference type="NCBI Taxonomy" id="1324314"/>
    <lineage>
        <taxon>Bacteria</taxon>
        <taxon>Bacillati</taxon>
        <taxon>Bacillota</taxon>
        <taxon>Bacilli</taxon>
        <taxon>Bacillales</taxon>
        <taxon>Paenibacillaceae</taxon>
        <taxon>Paenibacillus</taxon>
    </lineage>
</organism>
<dbReference type="Pfam" id="PF13424">
    <property type="entry name" value="TPR_12"/>
    <property type="match status" value="1"/>
</dbReference>
<evidence type="ECO:0000256" key="1">
    <source>
        <dbReference type="ARBA" id="ARBA00022737"/>
    </source>
</evidence>